<feature type="domain" description="Antistasin-like" evidence="7">
    <location>
        <begin position="1359"/>
        <end position="1384"/>
    </location>
</feature>
<dbReference type="Proteomes" id="UP001208570">
    <property type="component" value="Unassembled WGS sequence"/>
</dbReference>
<evidence type="ECO:0000256" key="3">
    <source>
        <dbReference type="ARBA" id="ARBA00022525"/>
    </source>
</evidence>
<feature type="compositionally biased region" description="Polar residues" evidence="6">
    <location>
        <begin position="1643"/>
        <end position="1660"/>
    </location>
</feature>
<feature type="domain" description="Antistasin-like" evidence="7">
    <location>
        <begin position="1579"/>
        <end position="1604"/>
    </location>
</feature>
<keyword evidence="5" id="KW-0722">Serine protease inhibitor</keyword>
<dbReference type="Gene3D" id="2.40.128.20">
    <property type="match status" value="4"/>
</dbReference>
<evidence type="ECO:0000256" key="6">
    <source>
        <dbReference type="SAM" id="MobiDB-lite"/>
    </source>
</evidence>
<accession>A0AAD9KA49</accession>
<dbReference type="PANTHER" id="PTHR11873">
    <property type="entry name" value="RETINOL-BINDING PROTEIN 4"/>
    <property type="match status" value="1"/>
</dbReference>
<dbReference type="GO" id="GO:0005576">
    <property type="term" value="C:extracellular region"/>
    <property type="evidence" value="ECO:0007669"/>
    <property type="project" value="UniProtKB-SubCell"/>
</dbReference>
<evidence type="ECO:0000256" key="1">
    <source>
        <dbReference type="ARBA" id="ARBA00004613"/>
    </source>
</evidence>
<dbReference type="Pfam" id="PF02822">
    <property type="entry name" value="Antistasin"/>
    <property type="match status" value="4"/>
</dbReference>
<name>A0AAD9KA49_9ANNE</name>
<dbReference type="PANTHER" id="PTHR11873:SF0">
    <property type="entry name" value="LIPOCALIN-RELATED PROTEIN"/>
    <property type="match status" value="1"/>
</dbReference>
<evidence type="ECO:0000256" key="2">
    <source>
        <dbReference type="ARBA" id="ARBA00008768"/>
    </source>
</evidence>
<dbReference type="SUPFAM" id="SSF57262">
    <property type="entry name" value="Leech antihemostatic proteins"/>
    <property type="match status" value="6"/>
</dbReference>
<dbReference type="SUPFAM" id="SSF50814">
    <property type="entry name" value="Lipocalins"/>
    <property type="match status" value="7"/>
</dbReference>
<dbReference type="InterPro" id="IPR004094">
    <property type="entry name" value="Antistasin-like"/>
</dbReference>
<evidence type="ECO:0000313" key="9">
    <source>
        <dbReference type="Proteomes" id="UP001208570"/>
    </source>
</evidence>
<dbReference type="Gene3D" id="2.10.22.10">
    <property type="entry name" value="Antistasin, domain 1"/>
    <property type="match status" value="7"/>
</dbReference>
<dbReference type="InterPro" id="IPR012674">
    <property type="entry name" value="Calycin"/>
</dbReference>
<keyword evidence="9" id="KW-1185">Reference proteome</keyword>
<comment type="caution">
    <text evidence="8">The sequence shown here is derived from an EMBL/GenBank/DDBJ whole genome shotgun (WGS) entry which is preliminary data.</text>
</comment>
<evidence type="ECO:0000259" key="7">
    <source>
        <dbReference type="PROSITE" id="PS51252"/>
    </source>
</evidence>
<evidence type="ECO:0000256" key="5">
    <source>
        <dbReference type="ARBA" id="ARBA00022900"/>
    </source>
</evidence>
<protein>
    <recommendedName>
        <fullName evidence="7">Antistasin-like domain-containing protein</fullName>
    </recommendedName>
</protein>
<feature type="domain" description="Antistasin-like" evidence="7">
    <location>
        <begin position="1312"/>
        <end position="1337"/>
    </location>
</feature>
<feature type="region of interest" description="Disordered" evidence="6">
    <location>
        <begin position="1619"/>
        <end position="1660"/>
    </location>
</feature>
<evidence type="ECO:0000313" key="8">
    <source>
        <dbReference type="EMBL" id="KAK2167928.1"/>
    </source>
</evidence>
<dbReference type="InterPro" id="IPR011061">
    <property type="entry name" value="Hirudin/antistatin"/>
</dbReference>
<feature type="compositionally biased region" description="Low complexity" evidence="6">
    <location>
        <begin position="1624"/>
        <end position="1642"/>
    </location>
</feature>
<evidence type="ECO:0000256" key="4">
    <source>
        <dbReference type="ARBA" id="ARBA00022690"/>
    </source>
</evidence>
<dbReference type="PROSITE" id="PS51252">
    <property type="entry name" value="ANTISTASIN"/>
    <property type="match status" value="3"/>
</dbReference>
<sequence>MGQIKFCSTCPTGQVDLKSIMKILYTDYNTALVYTCNKLIDSRHCAAGEESLAVYTRFWQHYTDVLDHLDHFTENTCYRKMDMEPVSHIVTCQLPISNKCLVRNIPTENDFNLDKFQGTWYSLYQLRAEHVTSGLMLHVDRGSDHIIRLYNTAASTHGCIKTNMREIDEPRQDHVASWILDRYNYSGVFKIIATDYYHSVVYKCRELAEDGTCKPGLEFVDIISRVKMFPSEDIQKKLFRHTRLVCKERGEFVPNDLSVNCPMSATATKQCSLDDIPVVENFDSKKFEGVWYTYAKLRTISHYDYMTTIIKRGPNGALIALNYPASQGHCIKTYEKTMQPIGDPNVADFMLNGGRVRIAYTDYNYALLIGCQQVSDDGSCVSGQNMAVVYSRTKDIPQISRQIIVETASKCCLSETDLRITTQHVPCPVTYSGRHSCHFDDVMIQENFTFSKADCSDSLRTLNGLNCADVSLNNIHPSISNCLISVFVKDSNVSIIDMQDSSTNGLHCDKMYGTWHLLAKTGSGKNQPTIVKFMKGHNNLTRYAMAQTLVDGSCFTSIAYIKPDNSTPATYSYRIGNRNAITKVIYLTSSYLVEYDCQGSLLDTDGVCPPGREQIEVWGRSSFVTESIVRQILHGIEYKTCVSVDEYKLTPTPEVLCKLPIETCNIYKFVEPEDFNIKSIYGGWQLLSRTTLVPTKAISKSILYYSDMKTGELRYADAGSMSSGECYNTDGKFFKDPDHKATYITTTKNEQTVITRILYVTKDHLITMSCNEKLNKHGVCYYGNSELSIFGKTLKFSDKIRKRLIKFAEERTLACVPTVAMMDVPSNDNCQISADYCSSRHFDTPEQYDQRMLYGEWHVVMRTTFKSTPFISQRIIFSHGLSDNMQYATGILLNTGECVKYTGAISILSSTMATYHIVYPNNIFYDSKVLFVSADHLIIYSCFGGWDAEQNCPLERTIVNILSRDQELDARDINQLQKIVRQETLSCIPTSMFVTMRPTDCDIDTPQDYQSCALGDIKEMPKLDAQKLAGVWYQIARSDYITERVDTKLDGVMMTIKIERNKLLYKATGYLSSQTNQCIPDSSFMTTFKPGNAGIQQYMHTGVNSVKYAKNSCIVNEIPVQKDFKQDQFVGVWYEVERTRFTSDNIWESIVSHFNPLQKHYIRLTVSGTRGGKCMGPFEAHLKPATSAHSSTGDMTMWLGSQDSYGHPWTVNMKYKVIYTDYQTAIVYTCRHVNTDGTCPKRSQQVDILSRQRDIDPDKRSKMHDIIKEKLCLSPADFVIPANEGDCIEFVRPTSVNPDNFNMSPESKGNKCPDLQCSLYCEDGLVKDASGCDICQCKKVNTSTDNSNTGSILPGAALCRVPICLMYCEHGYQKDQHGCDTCQCVESNIPDISRLERRLEDKTTSIQCAVPMCSEQCQHGYVHNEFGCMTCECKKGLPQEMNKPDNVTDRTPSPISCAIPQCMNQCQHGYADNEYGCMTCRCKQPPSDSKKENAADLITSPMCATPICANQCEHGYIHNEYGCMTCECKQRPPDLKKDIQCAIPMCENFCEHGYVYNSYGCMTCECNDMPTEFDTMLMCRPIECTLTCDQGFVKDTDGCDICECATESDNVISTKIKIESPKPNQSSSMENISQNINQSNSMRSGSAKANKSESVSTVNS</sequence>
<comment type="similarity">
    <text evidence="2">Belongs to the protease inhibitor I15 (antistasin) family.</text>
</comment>
<proteinExistence type="inferred from homology"/>
<dbReference type="GO" id="GO:0004867">
    <property type="term" value="F:serine-type endopeptidase inhibitor activity"/>
    <property type="evidence" value="ECO:0007669"/>
    <property type="project" value="UniProtKB-KW"/>
</dbReference>
<organism evidence="8 9">
    <name type="scientific">Paralvinella palmiformis</name>
    <dbReference type="NCBI Taxonomy" id="53620"/>
    <lineage>
        <taxon>Eukaryota</taxon>
        <taxon>Metazoa</taxon>
        <taxon>Spiralia</taxon>
        <taxon>Lophotrochozoa</taxon>
        <taxon>Annelida</taxon>
        <taxon>Polychaeta</taxon>
        <taxon>Sedentaria</taxon>
        <taxon>Canalipalpata</taxon>
        <taxon>Terebellida</taxon>
        <taxon>Terebelliformia</taxon>
        <taxon>Alvinellidae</taxon>
        <taxon>Paralvinella</taxon>
    </lineage>
</organism>
<keyword evidence="3" id="KW-0964">Secreted</keyword>
<dbReference type="InterPro" id="IPR002449">
    <property type="entry name" value="Retinol-bd/Purpurin"/>
</dbReference>
<dbReference type="EMBL" id="JAODUP010000022">
    <property type="protein sequence ID" value="KAK2167928.1"/>
    <property type="molecule type" value="Genomic_DNA"/>
</dbReference>
<reference evidence="8" key="1">
    <citation type="journal article" date="2023" name="Mol. Biol. Evol.">
        <title>Third-Generation Sequencing Reveals the Adaptive Role of the Epigenome in Three Deep-Sea Polychaetes.</title>
        <authorList>
            <person name="Perez M."/>
            <person name="Aroh O."/>
            <person name="Sun Y."/>
            <person name="Lan Y."/>
            <person name="Juniper S.K."/>
            <person name="Young C.R."/>
            <person name="Angers B."/>
            <person name="Qian P.Y."/>
        </authorList>
    </citation>
    <scope>NUCLEOTIDE SEQUENCE</scope>
    <source>
        <strain evidence="8">P08H-3</strain>
    </source>
</reference>
<gene>
    <name evidence="8" type="ORF">LSH36_22g07018</name>
</gene>
<dbReference type="GO" id="GO:0005501">
    <property type="term" value="F:retinoid binding"/>
    <property type="evidence" value="ECO:0007669"/>
    <property type="project" value="InterPro"/>
</dbReference>
<keyword evidence="4" id="KW-0646">Protease inhibitor</keyword>
<comment type="subcellular location">
    <subcellularLocation>
        <location evidence="1">Secreted</location>
    </subcellularLocation>
</comment>
<dbReference type="GO" id="GO:0034632">
    <property type="term" value="F:retinol transmembrane transporter activity"/>
    <property type="evidence" value="ECO:0007669"/>
    <property type="project" value="InterPro"/>
</dbReference>